<dbReference type="InterPro" id="IPR021838">
    <property type="entry name" value="DUF3431"/>
</dbReference>
<feature type="region of interest" description="Disordered" evidence="1">
    <location>
        <begin position="76"/>
        <end position="111"/>
    </location>
</feature>
<evidence type="ECO:0000313" key="3">
    <source>
        <dbReference type="EMBL" id="KAH9822852.1"/>
    </source>
</evidence>
<dbReference type="EMBL" id="RIBY02002200">
    <property type="protein sequence ID" value="KAH9822852.1"/>
    <property type="molecule type" value="Genomic_DNA"/>
</dbReference>
<reference evidence="3 4" key="2">
    <citation type="journal article" date="2021" name="Curr. Genet.">
        <title>Genetic response to nitrogen starvation in the aggressive Eucalyptus foliar pathogen Teratosphaeria destructans.</title>
        <authorList>
            <person name="Havenga M."/>
            <person name="Wingfield B.D."/>
            <person name="Wingfield M.J."/>
            <person name="Dreyer L.L."/>
            <person name="Roets F."/>
            <person name="Aylward J."/>
        </authorList>
    </citation>
    <scope>NUCLEOTIDE SEQUENCE [LARGE SCALE GENOMIC DNA]</scope>
    <source>
        <strain evidence="3">CMW44962</strain>
    </source>
</reference>
<keyword evidence="2" id="KW-0732">Signal</keyword>
<dbReference type="PANTHER" id="PTHR37490:SF2">
    <property type="match status" value="1"/>
</dbReference>
<proteinExistence type="predicted"/>
<accession>A0A9W7SLZ5</accession>
<sequence length="353" mass="39732">MLRQWARVGSIATAVLLLLLLVAQLTLWRSNQDFLEQSDGKSADDEAEGQDGGEEANGADSRPQWLQTLKGWAKPPSIDNLLHGPQPPSSSSSLDQIASATTSGTIAPRPTSTEITKAIVMGRLQTEDTSWVHSDLSDWQPFIYYVDLPANESSPSGLRTKINKSKEAMPYLTYIIDNYPDFPDVSVFVHAHRSGYPQAWHNDAKNYDAVMMLQGLRLDTVMNRGYANLRCSPTPGCPDEIQPYRDPPDPEKLPEQIYPAVYAHFFGLPIAEVRERIEVVATPCCAQFAVSRQQILQRPKGEYEKFRRYVEETGYDDDTIGRVLEYMWHVIFGRESVDCEATGRCFCEIYGRC</sequence>
<feature type="compositionally biased region" description="Acidic residues" evidence="1">
    <location>
        <begin position="45"/>
        <end position="54"/>
    </location>
</feature>
<keyword evidence="4" id="KW-1185">Reference proteome</keyword>
<feature type="chain" id="PRO_5040796704" evidence="2">
    <location>
        <begin position="29"/>
        <end position="353"/>
    </location>
</feature>
<evidence type="ECO:0000256" key="2">
    <source>
        <dbReference type="SAM" id="SignalP"/>
    </source>
</evidence>
<dbReference type="OrthoDB" id="426718at2759"/>
<feature type="region of interest" description="Disordered" evidence="1">
    <location>
        <begin position="36"/>
        <end position="62"/>
    </location>
</feature>
<dbReference type="AlphaFoldDB" id="A0A9W7SLZ5"/>
<name>A0A9W7SLZ5_9PEZI</name>
<gene>
    <name evidence="3" type="ORF">Tdes44962_MAKER00680</name>
</gene>
<comment type="caution">
    <text evidence="3">The sequence shown here is derived from an EMBL/GenBank/DDBJ whole genome shotgun (WGS) entry which is preliminary data.</text>
</comment>
<dbReference type="PANTHER" id="PTHR37490">
    <property type="entry name" value="EXPRESSED PROTEIN"/>
    <property type="match status" value="1"/>
</dbReference>
<dbReference type="Proteomes" id="UP001138500">
    <property type="component" value="Unassembled WGS sequence"/>
</dbReference>
<protein>
    <submittedName>
        <fullName evidence="3">Uncharacterized protein</fullName>
    </submittedName>
</protein>
<reference evidence="3 4" key="1">
    <citation type="journal article" date="2018" name="IMA Fungus">
        <title>IMA Genome-F 10: Nine draft genome sequences of Claviceps purpurea s.lat., including C. arundinis, C. humidiphila, and C. cf. spartinae, pseudomolecules for the pitch canker pathogen Fusarium circinatum, draft genome of Davidsoniella eucalypti, Grosmannia galeiformis, Quambalaria eucalypti, and Teratosphaeria destructans.</title>
        <authorList>
            <person name="Wingfield B.D."/>
            <person name="Liu M."/>
            <person name="Nguyen H.D."/>
            <person name="Lane F.A."/>
            <person name="Morgan S.W."/>
            <person name="De Vos L."/>
            <person name="Wilken P.M."/>
            <person name="Duong T.A."/>
            <person name="Aylward J."/>
            <person name="Coetzee M.P."/>
            <person name="Dadej K."/>
            <person name="De Beer Z.W."/>
            <person name="Findlay W."/>
            <person name="Havenga M."/>
            <person name="Kolarik M."/>
            <person name="Menzies J.G."/>
            <person name="Naidoo K."/>
            <person name="Pochopski O."/>
            <person name="Shoukouhi P."/>
            <person name="Santana Q.C."/>
            <person name="Seifert K.A."/>
            <person name="Soal N."/>
            <person name="Steenkamp E.T."/>
            <person name="Tatham C.T."/>
            <person name="van der Nest M.A."/>
            <person name="Wingfield M.J."/>
        </authorList>
    </citation>
    <scope>NUCLEOTIDE SEQUENCE [LARGE SCALE GENOMIC DNA]</scope>
    <source>
        <strain evidence="3">CMW44962</strain>
    </source>
</reference>
<evidence type="ECO:0000313" key="4">
    <source>
        <dbReference type="Proteomes" id="UP001138500"/>
    </source>
</evidence>
<dbReference type="Pfam" id="PF11913">
    <property type="entry name" value="DUF3431"/>
    <property type="match status" value="1"/>
</dbReference>
<feature type="signal peptide" evidence="2">
    <location>
        <begin position="1"/>
        <end position="28"/>
    </location>
</feature>
<evidence type="ECO:0000256" key="1">
    <source>
        <dbReference type="SAM" id="MobiDB-lite"/>
    </source>
</evidence>
<feature type="compositionally biased region" description="Polar residues" evidence="1">
    <location>
        <begin position="94"/>
        <end position="111"/>
    </location>
</feature>
<organism evidence="3 4">
    <name type="scientific">Teratosphaeria destructans</name>
    <dbReference type="NCBI Taxonomy" id="418781"/>
    <lineage>
        <taxon>Eukaryota</taxon>
        <taxon>Fungi</taxon>
        <taxon>Dikarya</taxon>
        <taxon>Ascomycota</taxon>
        <taxon>Pezizomycotina</taxon>
        <taxon>Dothideomycetes</taxon>
        <taxon>Dothideomycetidae</taxon>
        <taxon>Mycosphaerellales</taxon>
        <taxon>Teratosphaeriaceae</taxon>
        <taxon>Teratosphaeria</taxon>
    </lineage>
</organism>